<sequence>MRALLLLPYIISLTIAGPSSTQGITAVDLVISGLKEQTWTDNDKPCIEQTLFILDNVRNYTVWAVWVWNSMHSPVGTFYGSEYSLGNYDQCLTAPTTTADPKIVTQYCLADITLTEKGYEKRDHDVLGSTEPYVATRTPIGRNLNKVIWGTCLPSTCKRDTISKILKVMYQINPLTPSVPRITVETCEAADKITEYSFGFYAFMTLITLLVAVSAISTYYIQGSHTKTSFHTVAYAFSLKRNWSALTRKTNDDIGILNLLKVGLVTLAVSTHTAFFEVMGPISNGQHFDDVMLETKNPLLNTVKHIDLPVDNFLILSGLFLVQGLMAKNKKPLVGLVNRYFRLAASYAVVIFYVASVAIYTGAGPFWQKFAGREQQACEKNWWLNLLMLNNYINSDNICLIVSWYIPCDYQLAVMGTILYLLYQKKILGKKTAVLTVLVAVLIPGLVTYWKKLPGIILYHDVESMLDIRKNKVYVDTYIRSHNRAGPYFVGMAMGYIITKYKPKHYRNVISKKLSLLLFILACIIAYIVATHPLSYVGLEYNHFDSALYAAYSRNLWAIATCTTIGVIEYGDVAHLRGIANWHGFAVLSRLAYGVYLTHSIILQQNLYSRRNVQQFDLIYSEGLHGFGILVMSVMFSLLLWLFVEAPLNNIVNLFTNSGSKKDITIQRTEENGDANSKISDKIK</sequence>
<dbReference type="Pfam" id="PF01757">
    <property type="entry name" value="Acyl_transf_3"/>
    <property type="match status" value="1"/>
</dbReference>
<feature type="transmembrane region" description="Helical" evidence="1">
    <location>
        <begin position="485"/>
        <end position="502"/>
    </location>
</feature>
<feature type="transmembrane region" description="Helical" evidence="1">
    <location>
        <begin position="404"/>
        <end position="423"/>
    </location>
</feature>
<keyword evidence="1" id="KW-1133">Transmembrane helix</keyword>
<organism evidence="5 6">
    <name type="scientific">Spodoptera litura</name>
    <name type="common">Asian cotton leafworm</name>
    <dbReference type="NCBI Taxonomy" id="69820"/>
    <lineage>
        <taxon>Eukaryota</taxon>
        <taxon>Metazoa</taxon>
        <taxon>Ecdysozoa</taxon>
        <taxon>Arthropoda</taxon>
        <taxon>Hexapoda</taxon>
        <taxon>Insecta</taxon>
        <taxon>Pterygota</taxon>
        <taxon>Neoptera</taxon>
        <taxon>Endopterygota</taxon>
        <taxon>Lepidoptera</taxon>
        <taxon>Glossata</taxon>
        <taxon>Ditrysia</taxon>
        <taxon>Noctuoidea</taxon>
        <taxon>Noctuidae</taxon>
        <taxon>Amphipyrinae</taxon>
        <taxon>Spodoptera</taxon>
    </lineage>
</organism>
<keyword evidence="1" id="KW-0472">Membrane</keyword>
<evidence type="ECO:0000259" key="3">
    <source>
        <dbReference type="Pfam" id="PF01757"/>
    </source>
</evidence>
<keyword evidence="5" id="KW-1185">Reference proteome</keyword>
<feature type="transmembrane region" description="Helical" evidence="1">
    <location>
        <begin position="198"/>
        <end position="221"/>
    </location>
</feature>
<dbReference type="RefSeq" id="XP_022828425.1">
    <property type="nucleotide sequence ID" value="XM_022972657.1"/>
</dbReference>
<dbReference type="GO" id="GO:0016747">
    <property type="term" value="F:acyltransferase activity, transferring groups other than amino-acyl groups"/>
    <property type="evidence" value="ECO:0007669"/>
    <property type="project" value="InterPro"/>
</dbReference>
<feature type="domain" description="Nose resistant-to-fluoxetine protein N-terminal" evidence="4">
    <location>
        <begin position="46"/>
        <end position="166"/>
    </location>
</feature>
<feature type="chain" id="PRO_5039948237" evidence="2">
    <location>
        <begin position="17"/>
        <end position="684"/>
    </location>
</feature>
<feature type="signal peptide" evidence="2">
    <location>
        <begin position="1"/>
        <end position="16"/>
    </location>
</feature>
<dbReference type="InterPro" id="IPR006621">
    <property type="entry name" value="Nose-resist-to-fluoxetine_N"/>
</dbReference>
<proteinExistence type="predicted"/>
<evidence type="ECO:0000256" key="2">
    <source>
        <dbReference type="SAM" id="SignalP"/>
    </source>
</evidence>
<evidence type="ECO:0000313" key="6">
    <source>
        <dbReference type="RefSeq" id="XP_022828425.1"/>
    </source>
</evidence>
<dbReference type="PANTHER" id="PTHR11161">
    <property type="entry name" value="O-ACYLTRANSFERASE"/>
    <property type="match status" value="1"/>
</dbReference>
<feature type="transmembrane region" description="Helical" evidence="1">
    <location>
        <begin position="514"/>
        <end position="536"/>
    </location>
</feature>
<evidence type="ECO:0000313" key="5">
    <source>
        <dbReference type="Proteomes" id="UP000301870"/>
    </source>
</evidence>
<dbReference type="InterPro" id="IPR052728">
    <property type="entry name" value="O2_lipid_transport_reg"/>
</dbReference>
<gene>
    <name evidence="6" type="primary">LOC111357870</name>
</gene>
<feature type="transmembrane region" description="Helical" evidence="1">
    <location>
        <begin position="556"/>
        <end position="573"/>
    </location>
</feature>
<dbReference type="InterPro" id="IPR002656">
    <property type="entry name" value="Acyl_transf_3_dom"/>
</dbReference>
<feature type="transmembrane region" description="Helical" evidence="1">
    <location>
        <begin position="623"/>
        <end position="644"/>
    </location>
</feature>
<feature type="transmembrane region" description="Helical" evidence="1">
    <location>
        <begin position="432"/>
        <end position="450"/>
    </location>
</feature>
<protein>
    <submittedName>
        <fullName evidence="6">O-acyltransferase like protein-like</fullName>
    </submittedName>
</protein>
<keyword evidence="2" id="KW-0732">Signal</keyword>
<dbReference type="Proteomes" id="UP000301870">
    <property type="component" value="Chromosome 26"/>
</dbReference>
<accession>A0A9J7IZ13</accession>
<keyword evidence="1" id="KW-0812">Transmembrane</keyword>
<dbReference type="AlphaFoldDB" id="A0A9J7IZ13"/>
<dbReference type="GeneID" id="111357870"/>
<dbReference type="KEGG" id="sliu:111357870"/>
<feature type="transmembrane region" description="Helical" evidence="1">
    <location>
        <begin position="340"/>
        <end position="360"/>
    </location>
</feature>
<evidence type="ECO:0000259" key="4">
    <source>
        <dbReference type="Pfam" id="PF20146"/>
    </source>
</evidence>
<dbReference type="Pfam" id="PF20146">
    <property type="entry name" value="NRF"/>
    <property type="match status" value="1"/>
</dbReference>
<evidence type="ECO:0000256" key="1">
    <source>
        <dbReference type="SAM" id="Phobius"/>
    </source>
</evidence>
<feature type="domain" description="Acyltransferase 3" evidence="3">
    <location>
        <begin position="259"/>
        <end position="641"/>
    </location>
</feature>
<feature type="transmembrane region" description="Helical" evidence="1">
    <location>
        <begin position="585"/>
        <end position="603"/>
    </location>
</feature>
<dbReference type="OrthoDB" id="10026250at2759"/>
<reference evidence="6" key="1">
    <citation type="submission" date="2025-08" db="UniProtKB">
        <authorList>
            <consortium name="RefSeq"/>
        </authorList>
    </citation>
    <scope>IDENTIFICATION</scope>
    <source>
        <strain evidence="6">Ishihara</strain>
        <tissue evidence="6">Whole body</tissue>
    </source>
</reference>
<dbReference type="PANTHER" id="PTHR11161:SF71">
    <property type="entry name" value="NOSE RESISTANT-TO-FLUOXETINE PROTEIN N-TERMINAL DOMAIN-CONTAINING PROTEIN"/>
    <property type="match status" value="1"/>
</dbReference>
<name>A0A9J7IZ13_SPOLT</name>